<proteinExistence type="predicted"/>
<sequence>MEPTKSVMDKGFRNGDITVEASYTRRSWKKKLALNKP</sequence>
<gene>
    <name evidence="1" type="ORF">SAMN06265218_1224</name>
</gene>
<reference evidence="1 2" key="1">
    <citation type="submission" date="2017-05" db="EMBL/GenBank/DDBJ databases">
        <authorList>
            <person name="Varghese N."/>
            <person name="Submissions S."/>
        </authorList>
    </citation>
    <scope>NUCLEOTIDE SEQUENCE [LARGE SCALE GENOMIC DNA]</scope>
    <source>
        <strain evidence="1 2">DSM 21194</strain>
    </source>
</reference>
<keyword evidence="2" id="KW-1185">Reference proteome</keyword>
<dbReference type="EMBL" id="FXTH01000022">
    <property type="protein sequence ID" value="SMO90357.1"/>
    <property type="molecule type" value="Genomic_DNA"/>
</dbReference>
<organism evidence="1 2">
    <name type="scientific">Fodinibius sediminis</name>
    <dbReference type="NCBI Taxonomy" id="1214077"/>
    <lineage>
        <taxon>Bacteria</taxon>
        <taxon>Pseudomonadati</taxon>
        <taxon>Balneolota</taxon>
        <taxon>Balneolia</taxon>
        <taxon>Balneolales</taxon>
        <taxon>Balneolaceae</taxon>
        <taxon>Fodinibius</taxon>
    </lineage>
</organism>
<protein>
    <submittedName>
        <fullName evidence="1">Uncharacterized protein</fullName>
    </submittedName>
</protein>
<evidence type="ECO:0000313" key="2">
    <source>
        <dbReference type="Proteomes" id="UP000317593"/>
    </source>
</evidence>
<name>A0A521F2L9_9BACT</name>
<accession>A0A521F2L9</accession>
<dbReference type="AlphaFoldDB" id="A0A521F2L9"/>
<evidence type="ECO:0000313" key="1">
    <source>
        <dbReference type="EMBL" id="SMO90357.1"/>
    </source>
</evidence>
<dbReference type="Proteomes" id="UP000317593">
    <property type="component" value="Unassembled WGS sequence"/>
</dbReference>